<keyword evidence="4" id="KW-0346">Stress response</keyword>
<dbReference type="Proteomes" id="UP000580250">
    <property type="component" value="Unassembled WGS sequence"/>
</dbReference>
<dbReference type="InterPro" id="IPR013126">
    <property type="entry name" value="Hsp_70_fam"/>
</dbReference>
<sequence length="149" mass="17334">MVNHFVAECKRKHKNDLATNPRALRRLRTACERAKRTLSSSNQASIEIDSLFDGIDFYTSITRLRRLRTACERAKRALSSSNQARCVLQQQILLVHVWLAALKHQQLHRDLLLQEVLKMSSGLQRIDDELQRREKLKNVAKMLQPHLKV</sequence>
<evidence type="ECO:0000313" key="6">
    <source>
        <dbReference type="EMBL" id="CAD2171763.1"/>
    </source>
</evidence>
<evidence type="ECO:0000313" key="7">
    <source>
        <dbReference type="Proteomes" id="UP000580250"/>
    </source>
</evidence>
<comment type="caution">
    <text evidence="6">The sequence shown here is derived from an EMBL/GenBank/DDBJ whole genome shotgun (WGS) entry which is preliminary data.</text>
</comment>
<name>A0A6V7VA49_MELEN</name>
<dbReference type="SUPFAM" id="SSF53067">
    <property type="entry name" value="Actin-like ATPase domain"/>
    <property type="match status" value="1"/>
</dbReference>
<dbReference type="FunFam" id="3.90.640.10:FF:000058">
    <property type="entry name" value="Heat shock 70 kDa protein"/>
    <property type="match status" value="1"/>
</dbReference>
<dbReference type="GO" id="GO:0005524">
    <property type="term" value="F:ATP binding"/>
    <property type="evidence" value="ECO:0007669"/>
    <property type="project" value="UniProtKB-KW"/>
</dbReference>
<accession>A0A6V7VA49</accession>
<dbReference type="AlphaFoldDB" id="A0A6V7VA49"/>
<evidence type="ECO:0000256" key="3">
    <source>
        <dbReference type="ARBA" id="ARBA00022840"/>
    </source>
</evidence>
<keyword evidence="3" id="KW-0067">ATP-binding</keyword>
<protein>
    <submittedName>
        <fullName evidence="6">Uncharacterized protein</fullName>
    </submittedName>
</protein>
<dbReference type="EMBL" id="CAJEWN010000190">
    <property type="protein sequence ID" value="CAD2171763.1"/>
    <property type="molecule type" value="Genomic_DNA"/>
</dbReference>
<dbReference type="GO" id="GO:0140662">
    <property type="term" value="F:ATP-dependent protein folding chaperone"/>
    <property type="evidence" value="ECO:0007669"/>
    <property type="project" value="InterPro"/>
</dbReference>
<proteinExistence type="inferred from homology"/>
<gene>
    <name evidence="6" type="ORF">MENT_LOCUS23275</name>
</gene>
<evidence type="ECO:0000256" key="5">
    <source>
        <dbReference type="SAM" id="Coils"/>
    </source>
</evidence>
<dbReference type="Gene3D" id="3.90.640.10">
    <property type="entry name" value="Actin, Chain A, domain 4"/>
    <property type="match status" value="2"/>
</dbReference>
<dbReference type="InterPro" id="IPR043129">
    <property type="entry name" value="ATPase_NBD"/>
</dbReference>
<evidence type="ECO:0000256" key="1">
    <source>
        <dbReference type="ARBA" id="ARBA00007381"/>
    </source>
</evidence>
<evidence type="ECO:0000256" key="2">
    <source>
        <dbReference type="ARBA" id="ARBA00022741"/>
    </source>
</evidence>
<dbReference type="PANTHER" id="PTHR19375">
    <property type="entry name" value="HEAT SHOCK PROTEIN 70KDA"/>
    <property type="match status" value="1"/>
</dbReference>
<keyword evidence="2" id="KW-0547">Nucleotide-binding</keyword>
<keyword evidence="5" id="KW-0175">Coiled coil</keyword>
<feature type="coiled-coil region" evidence="5">
    <location>
        <begin position="24"/>
        <end position="84"/>
    </location>
</feature>
<organism evidence="6 7">
    <name type="scientific">Meloidogyne enterolobii</name>
    <name type="common">Root-knot nematode worm</name>
    <name type="synonym">Meloidogyne mayaguensis</name>
    <dbReference type="NCBI Taxonomy" id="390850"/>
    <lineage>
        <taxon>Eukaryota</taxon>
        <taxon>Metazoa</taxon>
        <taxon>Ecdysozoa</taxon>
        <taxon>Nematoda</taxon>
        <taxon>Chromadorea</taxon>
        <taxon>Rhabditida</taxon>
        <taxon>Tylenchina</taxon>
        <taxon>Tylenchomorpha</taxon>
        <taxon>Tylenchoidea</taxon>
        <taxon>Meloidogynidae</taxon>
        <taxon>Meloidogyninae</taxon>
        <taxon>Meloidogyne</taxon>
    </lineage>
</organism>
<comment type="similarity">
    <text evidence="1">Belongs to the heat shock protein 70 family.</text>
</comment>
<dbReference type="OrthoDB" id="8059794at2759"/>
<reference evidence="6 7" key="1">
    <citation type="submission" date="2020-08" db="EMBL/GenBank/DDBJ databases">
        <authorList>
            <person name="Koutsovoulos G."/>
            <person name="Danchin GJ E."/>
        </authorList>
    </citation>
    <scope>NUCLEOTIDE SEQUENCE [LARGE SCALE GENOMIC DNA]</scope>
</reference>
<evidence type="ECO:0000256" key="4">
    <source>
        <dbReference type="ARBA" id="ARBA00023016"/>
    </source>
</evidence>
<dbReference type="Pfam" id="PF00012">
    <property type="entry name" value="HSP70"/>
    <property type="match status" value="1"/>
</dbReference>